<accession>F2QXT7</accession>
<dbReference type="HOGENOM" id="CLU_101052_1_0_1"/>
<evidence type="ECO:0000256" key="1">
    <source>
        <dbReference type="ARBA" id="ARBA00005701"/>
    </source>
</evidence>
<dbReference type="Proteomes" id="UP000006853">
    <property type="component" value="Chromosome 4"/>
</dbReference>
<reference evidence="4 5" key="3">
    <citation type="journal article" date="2016" name="FEMS Yeast Res.">
        <title>Curation of the genome annotation of Pichia pastoris (Komagataella phaffii) CBS7435 from gene level to protein function.</title>
        <authorList>
            <person name="Valli M."/>
            <person name="Tatto N.E."/>
            <person name="Peymann A."/>
            <person name="Gruber C."/>
            <person name="Landes N."/>
            <person name="Ekker H."/>
            <person name="Thallinger G.G."/>
            <person name="Mattanovich D."/>
            <person name="Gasser B."/>
            <person name="Graf A.B."/>
        </authorList>
    </citation>
    <scope>GENOME REANNOTATION</scope>
    <source>
        <strain evidence="4 5">ATCC 76273 / CBS 7435 / CECT 11047 / NRRL Y-11430 / Wegner 21-1</strain>
    </source>
</reference>
<feature type="region of interest" description="Disordered" evidence="3">
    <location>
        <begin position="104"/>
        <end position="138"/>
    </location>
</feature>
<dbReference type="PANTHER" id="PTHR28524:SF3">
    <property type="entry name" value="SUCCINATE DEHYDROGENASE ASSEMBLY FACTOR 4, MITOCHONDRIAL"/>
    <property type="match status" value="1"/>
</dbReference>
<feature type="region of interest" description="Disordered" evidence="3">
    <location>
        <begin position="58"/>
        <end position="89"/>
    </location>
</feature>
<dbReference type="GO" id="GO:0034553">
    <property type="term" value="P:mitochondrial respiratory chain complex II assembly"/>
    <property type="evidence" value="ECO:0007669"/>
    <property type="project" value="TreeGrafter"/>
</dbReference>
<name>F2QXT7_KOMPC</name>
<evidence type="ECO:0000256" key="2">
    <source>
        <dbReference type="ARBA" id="ARBA00022170"/>
    </source>
</evidence>
<gene>
    <name evidence="4" type="primary">SDH8</name>
    <name evidence="4" type="ordered locus">PP7435_Chr4-0035</name>
</gene>
<dbReference type="AlphaFoldDB" id="F2QXT7"/>
<reference evidence="4 5" key="1">
    <citation type="journal article" date="2011" name="J. Biotechnol.">
        <title>High-quality genome sequence of Pichia pastoris CBS7435.</title>
        <authorList>
            <person name="Kuberl A."/>
            <person name="Schneider J."/>
            <person name="Thallinger G.G."/>
            <person name="Anderl I."/>
            <person name="Wibberg D."/>
            <person name="Hajek T."/>
            <person name="Jaenicke S."/>
            <person name="Brinkrolf K."/>
            <person name="Goesmann A."/>
            <person name="Szczepanowski R."/>
            <person name="Puhler A."/>
            <person name="Schwab H."/>
            <person name="Glieder A."/>
            <person name="Pichler H."/>
        </authorList>
    </citation>
    <scope>NUCLEOTIDE SEQUENCE [LARGE SCALE GENOMIC DNA]</scope>
    <source>
        <strain evidence="5">ATCC 76273 / CBS 7435 / CECT 11047 / NRRL Y-11430 / Wegner 21-1</strain>
    </source>
</reference>
<dbReference type="InterPro" id="IPR012875">
    <property type="entry name" value="SDHF4"/>
</dbReference>
<proteinExistence type="inferred from homology"/>
<sequence length="138" mass="15750">MLRFRLRNLLSKNVIRLNHSSSFKPEFVPGPPKLPKKEQEEFEKLQKIANSQSAIDQYNNSLKDHPSNMQAVSEGRAFSEQRPPILKSDIGAFSPEYLKTVAEFEGEKNPETGEVGGPKQDPLRRSSEWTYNGRTIDF</sequence>
<evidence type="ECO:0000313" key="5">
    <source>
        <dbReference type="Proteomes" id="UP000006853"/>
    </source>
</evidence>
<dbReference type="PANTHER" id="PTHR28524">
    <property type="entry name" value="SUCCINATE DEHYDROGENASE ASSEMBLY FACTOR 4, MITOCHONDRIAL"/>
    <property type="match status" value="1"/>
</dbReference>
<feature type="compositionally biased region" description="Polar residues" evidence="3">
    <location>
        <begin position="58"/>
        <end position="71"/>
    </location>
</feature>
<evidence type="ECO:0000313" key="4">
    <source>
        <dbReference type="EMBL" id="CCA40215.1"/>
    </source>
</evidence>
<protein>
    <recommendedName>
        <fullName evidence="2">Succinate dehydrogenase assembly factor 4, mitochondrial</fullName>
    </recommendedName>
</protein>
<keyword evidence="5" id="KW-1185">Reference proteome</keyword>
<dbReference type="Pfam" id="PF07896">
    <property type="entry name" value="DUF1674"/>
    <property type="match status" value="1"/>
</dbReference>
<dbReference type="EMBL" id="FR839631">
    <property type="protein sequence ID" value="CCA40215.1"/>
    <property type="molecule type" value="Genomic_DNA"/>
</dbReference>
<evidence type="ECO:0000256" key="3">
    <source>
        <dbReference type="SAM" id="MobiDB-lite"/>
    </source>
</evidence>
<reference key="2">
    <citation type="submission" date="2011-04" db="EMBL/GenBank/DDBJ databases">
        <title>High-quality genome sequence of Pichia pastoris CBS 7435.</title>
        <authorList>
            <person name="Kueberl A."/>
            <person name="Schneider J."/>
            <person name="Thallinger G.G."/>
            <person name="Anderl I."/>
            <person name="Wibberg D."/>
            <person name="Hajek T."/>
            <person name="Jaenicke S."/>
            <person name="Brinkrolf K."/>
            <person name="Goesmann A."/>
            <person name="Szczepanowski R."/>
            <person name="Puehler A."/>
            <person name="Schwab H."/>
            <person name="Glieder A."/>
            <person name="Pichler H."/>
        </authorList>
    </citation>
    <scope>NUCLEOTIDE SEQUENCE</scope>
    <source>
        <strain>CBS 7435</strain>
    </source>
</reference>
<feature type="compositionally biased region" description="Polar residues" evidence="3">
    <location>
        <begin position="128"/>
        <end position="138"/>
    </location>
</feature>
<comment type="similarity">
    <text evidence="1">Belongs to the SDHAF4 family.</text>
</comment>
<dbReference type="GO" id="GO:0005739">
    <property type="term" value="C:mitochondrion"/>
    <property type="evidence" value="ECO:0007669"/>
    <property type="project" value="TreeGrafter"/>
</dbReference>
<organism evidence="4 5">
    <name type="scientific">Komagataella phaffii (strain ATCC 76273 / CBS 7435 / CECT 11047 / NRRL Y-11430 / Wegner 21-1)</name>
    <name type="common">Yeast</name>
    <name type="synonym">Pichia pastoris</name>
    <dbReference type="NCBI Taxonomy" id="981350"/>
    <lineage>
        <taxon>Eukaryota</taxon>
        <taxon>Fungi</taxon>
        <taxon>Dikarya</taxon>
        <taxon>Ascomycota</taxon>
        <taxon>Saccharomycotina</taxon>
        <taxon>Pichiomycetes</taxon>
        <taxon>Pichiales</taxon>
        <taxon>Pichiaceae</taxon>
        <taxon>Komagataella</taxon>
    </lineage>
</organism>